<feature type="coiled-coil region" evidence="3">
    <location>
        <begin position="15"/>
        <end position="42"/>
    </location>
</feature>
<comment type="caution">
    <text evidence="4">The sequence shown here is derived from an EMBL/GenBank/DDBJ whole genome shotgun (WGS) entry which is preliminary data.</text>
</comment>
<dbReference type="GO" id="GO:0006457">
    <property type="term" value="P:protein folding"/>
    <property type="evidence" value="ECO:0007669"/>
    <property type="project" value="InterPro"/>
</dbReference>
<dbReference type="EMBL" id="SOZI01000008">
    <property type="protein sequence ID" value="TNY23804.1"/>
    <property type="molecule type" value="Genomic_DNA"/>
</dbReference>
<evidence type="ECO:0000313" key="4">
    <source>
        <dbReference type="EMBL" id="TNY23804.1"/>
    </source>
</evidence>
<comment type="similarity">
    <text evidence="1">Belongs to the prefoldin subunit alpha family.</text>
</comment>
<dbReference type="CDD" id="cd23157">
    <property type="entry name" value="Prefoldin_5"/>
    <property type="match status" value="1"/>
</dbReference>
<gene>
    <name evidence="4" type="ORF">DMC30DRAFT_413921</name>
</gene>
<sequence length="158" mass="17252">MSAPSGTVSLDQLSLEQLSQVRTQLEQELKHLTQAFGDLKQAQAKFAGCIDSLDAVKPANKDKKVLIPLTSSLYVPGRIKDTENVLVDIGTGYFVEKNTKEAKSLYNSKVLSLKSNLATLQGQVEKKQDNFQACTEMMRMKMAQQQRAAAAAGGSKDD</sequence>
<dbReference type="InterPro" id="IPR004127">
    <property type="entry name" value="Prefoldin_subunit_alpha"/>
</dbReference>
<evidence type="ECO:0000313" key="5">
    <source>
        <dbReference type="Proteomes" id="UP000311382"/>
    </source>
</evidence>
<dbReference type="GO" id="GO:0051082">
    <property type="term" value="F:unfolded protein binding"/>
    <property type="evidence" value="ECO:0007669"/>
    <property type="project" value="InterPro"/>
</dbReference>
<dbReference type="GO" id="GO:0016272">
    <property type="term" value="C:prefoldin complex"/>
    <property type="evidence" value="ECO:0007669"/>
    <property type="project" value="InterPro"/>
</dbReference>
<dbReference type="Gene3D" id="1.10.287.370">
    <property type="match status" value="1"/>
</dbReference>
<dbReference type="GO" id="GO:1990114">
    <property type="term" value="P:RNA polymerase II core complex assembly"/>
    <property type="evidence" value="ECO:0007669"/>
    <property type="project" value="TreeGrafter"/>
</dbReference>
<keyword evidence="3" id="KW-0175">Coiled coil</keyword>
<dbReference type="SUPFAM" id="SSF46579">
    <property type="entry name" value="Prefoldin"/>
    <property type="match status" value="1"/>
</dbReference>
<dbReference type="OrthoDB" id="10267474at2759"/>
<proteinExistence type="inferred from homology"/>
<dbReference type="GO" id="GO:0005737">
    <property type="term" value="C:cytoplasm"/>
    <property type="evidence" value="ECO:0007669"/>
    <property type="project" value="TreeGrafter"/>
</dbReference>
<dbReference type="PANTHER" id="PTHR12674:SF2">
    <property type="entry name" value="PREFOLDIN SUBUNIT 5"/>
    <property type="match status" value="1"/>
</dbReference>
<dbReference type="InterPro" id="IPR009053">
    <property type="entry name" value="Prefoldin"/>
</dbReference>
<dbReference type="Proteomes" id="UP000311382">
    <property type="component" value="Unassembled WGS sequence"/>
</dbReference>
<dbReference type="NCBIfam" id="TIGR00293">
    <property type="entry name" value="prefoldin subunit alpha"/>
    <property type="match status" value="1"/>
</dbReference>
<dbReference type="AlphaFoldDB" id="A0A5C5G652"/>
<keyword evidence="5" id="KW-1185">Reference proteome</keyword>
<dbReference type="GO" id="GO:1990115">
    <property type="term" value="P:RNA polymerase III assembly"/>
    <property type="evidence" value="ECO:0007669"/>
    <property type="project" value="TreeGrafter"/>
</dbReference>
<organism evidence="4 5">
    <name type="scientific">Rhodotorula diobovata</name>
    <dbReference type="NCBI Taxonomy" id="5288"/>
    <lineage>
        <taxon>Eukaryota</taxon>
        <taxon>Fungi</taxon>
        <taxon>Dikarya</taxon>
        <taxon>Basidiomycota</taxon>
        <taxon>Pucciniomycotina</taxon>
        <taxon>Microbotryomycetes</taxon>
        <taxon>Sporidiobolales</taxon>
        <taxon>Sporidiobolaceae</taxon>
        <taxon>Rhodotorula</taxon>
    </lineage>
</organism>
<evidence type="ECO:0000256" key="3">
    <source>
        <dbReference type="SAM" id="Coils"/>
    </source>
</evidence>
<evidence type="ECO:0000256" key="1">
    <source>
        <dbReference type="ARBA" id="ARBA00010048"/>
    </source>
</evidence>
<keyword evidence="2" id="KW-0143">Chaperone</keyword>
<dbReference type="STRING" id="5288.A0A5C5G652"/>
<dbReference type="GO" id="GO:1990113">
    <property type="term" value="P:RNA polymerase I assembly"/>
    <property type="evidence" value="ECO:0007669"/>
    <property type="project" value="TreeGrafter"/>
</dbReference>
<evidence type="ECO:0000256" key="2">
    <source>
        <dbReference type="ARBA" id="ARBA00023186"/>
    </source>
</evidence>
<dbReference type="PANTHER" id="PTHR12674">
    <property type="entry name" value="PREFOLDIN SUBUNIT 5"/>
    <property type="match status" value="1"/>
</dbReference>
<reference evidence="4 5" key="1">
    <citation type="submission" date="2019-03" db="EMBL/GenBank/DDBJ databases">
        <title>Rhodosporidium diobovatum UCD-FST 08-225 genome sequencing, assembly, and annotation.</title>
        <authorList>
            <person name="Fakankun I.U."/>
            <person name="Fristensky B."/>
            <person name="Levin D.B."/>
        </authorList>
    </citation>
    <scope>NUCLEOTIDE SEQUENCE [LARGE SCALE GENOMIC DNA]</scope>
    <source>
        <strain evidence="4 5">UCD-FST 08-225</strain>
    </source>
</reference>
<dbReference type="FunFam" id="1.10.287.370:FF:000004">
    <property type="entry name" value="Probable prefoldin subunit 5"/>
    <property type="match status" value="1"/>
</dbReference>
<accession>A0A5C5G652</accession>
<dbReference type="Pfam" id="PF02996">
    <property type="entry name" value="Prefoldin"/>
    <property type="match status" value="1"/>
</dbReference>
<dbReference type="InterPro" id="IPR011599">
    <property type="entry name" value="PFD_alpha_archaea"/>
</dbReference>
<name>A0A5C5G652_9BASI</name>
<protein>
    <submittedName>
        <fullName evidence="4">Prefoldin subunit-domain-containing protein</fullName>
    </submittedName>
</protein>